<comment type="caution">
    <text evidence="1">The sequence shown here is derived from an EMBL/GenBank/DDBJ whole genome shotgun (WGS) entry which is preliminary data.</text>
</comment>
<proteinExistence type="predicted"/>
<sequence length="368" mass="41315">MAHNYDTIHGSESPPAVVFGDSPVNEPIIPENVKGKGPEKVVEADNVVEWMKTTLPGMGIRERVESLETDVESSETPPPVTKYTRCAPSIDETEGHGYSGGQGGSGYGKKEAGEYWMAHNPTCDNLLHTPNWSLVQGSRMDNLENCHEFYLMSLPPVERLFQNRRDRWREKFNVEEKGLHWRVTDVEDKLAKEQKLNVDRQQEWIAACAKSNRELKSAHDEALKWKGLVASLMTSDELAKYMFDLPETTYDNGKKDGFVKGKAFVLEERSDHEFELFKTDCGTRFRDKRKEFDHLEFGILKAIEKLSRKGVAVDVLRTVLGDENTDAGAAASGGAGPSEQVNRCKSVSDRLACRVLVLGPCNSFWNNC</sequence>
<protein>
    <submittedName>
        <fullName evidence="1">Uncharacterized protein</fullName>
    </submittedName>
</protein>
<dbReference type="Proteomes" id="UP000215914">
    <property type="component" value="Unassembled WGS sequence"/>
</dbReference>
<dbReference type="Gramene" id="mRNA:HanXRQr2_Chr10g0425501">
    <property type="protein sequence ID" value="mRNA:HanXRQr2_Chr10g0425501"/>
    <property type="gene ID" value="HanXRQr2_Chr10g0425501"/>
</dbReference>
<reference evidence="1" key="1">
    <citation type="journal article" date="2017" name="Nature">
        <title>The sunflower genome provides insights into oil metabolism, flowering and Asterid evolution.</title>
        <authorList>
            <person name="Badouin H."/>
            <person name="Gouzy J."/>
            <person name="Grassa C.J."/>
            <person name="Murat F."/>
            <person name="Staton S.E."/>
            <person name="Cottret L."/>
            <person name="Lelandais-Briere C."/>
            <person name="Owens G.L."/>
            <person name="Carrere S."/>
            <person name="Mayjonade B."/>
            <person name="Legrand L."/>
            <person name="Gill N."/>
            <person name="Kane N.C."/>
            <person name="Bowers J.E."/>
            <person name="Hubner S."/>
            <person name="Bellec A."/>
            <person name="Berard A."/>
            <person name="Berges H."/>
            <person name="Blanchet N."/>
            <person name="Boniface M.C."/>
            <person name="Brunel D."/>
            <person name="Catrice O."/>
            <person name="Chaidir N."/>
            <person name="Claudel C."/>
            <person name="Donnadieu C."/>
            <person name="Faraut T."/>
            <person name="Fievet G."/>
            <person name="Helmstetter N."/>
            <person name="King M."/>
            <person name="Knapp S.J."/>
            <person name="Lai Z."/>
            <person name="Le Paslier M.C."/>
            <person name="Lippi Y."/>
            <person name="Lorenzon L."/>
            <person name="Mandel J.R."/>
            <person name="Marage G."/>
            <person name="Marchand G."/>
            <person name="Marquand E."/>
            <person name="Bret-Mestries E."/>
            <person name="Morien E."/>
            <person name="Nambeesan S."/>
            <person name="Nguyen T."/>
            <person name="Pegot-Espagnet P."/>
            <person name="Pouilly N."/>
            <person name="Raftis F."/>
            <person name="Sallet E."/>
            <person name="Schiex T."/>
            <person name="Thomas J."/>
            <person name="Vandecasteele C."/>
            <person name="Vares D."/>
            <person name="Vear F."/>
            <person name="Vautrin S."/>
            <person name="Crespi M."/>
            <person name="Mangin B."/>
            <person name="Burke J.M."/>
            <person name="Salse J."/>
            <person name="Munos S."/>
            <person name="Vincourt P."/>
            <person name="Rieseberg L.H."/>
            <person name="Langlade N.B."/>
        </authorList>
    </citation>
    <scope>NUCLEOTIDE SEQUENCE</scope>
    <source>
        <tissue evidence="1">Leaves</tissue>
    </source>
</reference>
<evidence type="ECO:0000313" key="2">
    <source>
        <dbReference type="Proteomes" id="UP000215914"/>
    </source>
</evidence>
<organism evidence="1 2">
    <name type="scientific">Helianthus annuus</name>
    <name type="common">Common sunflower</name>
    <dbReference type="NCBI Taxonomy" id="4232"/>
    <lineage>
        <taxon>Eukaryota</taxon>
        <taxon>Viridiplantae</taxon>
        <taxon>Streptophyta</taxon>
        <taxon>Embryophyta</taxon>
        <taxon>Tracheophyta</taxon>
        <taxon>Spermatophyta</taxon>
        <taxon>Magnoliopsida</taxon>
        <taxon>eudicotyledons</taxon>
        <taxon>Gunneridae</taxon>
        <taxon>Pentapetalae</taxon>
        <taxon>asterids</taxon>
        <taxon>campanulids</taxon>
        <taxon>Asterales</taxon>
        <taxon>Asteraceae</taxon>
        <taxon>Asteroideae</taxon>
        <taxon>Heliantheae alliance</taxon>
        <taxon>Heliantheae</taxon>
        <taxon>Helianthus</taxon>
    </lineage>
</organism>
<reference evidence="1" key="2">
    <citation type="submission" date="2020-06" db="EMBL/GenBank/DDBJ databases">
        <title>Helianthus annuus Genome sequencing and assembly Release 2.</title>
        <authorList>
            <person name="Gouzy J."/>
            <person name="Langlade N."/>
            <person name="Munos S."/>
        </authorList>
    </citation>
    <scope>NUCLEOTIDE SEQUENCE</scope>
    <source>
        <tissue evidence="1">Leaves</tissue>
    </source>
</reference>
<dbReference type="AlphaFoldDB" id="A0A9K3N2Y1"/>
<name>A0A9K3N2Y1_HELAN</name>
<accession>A0A9K3N2Y1</accession>
<dbReference type="EMBL" id="MNCJ02000325">
    <property type="protein sequence ID" value="KAF5785179.1"/>
    <property type="molecule type" value="Genomic_DNA"/>
</dbReference>
<evidence type="ECO:0000313" key="1">
    <source>
        <dbReference type="EMBL" id="KAF5785179.1"/>
    </source>
</evidence>
<gene>
    <name evidence="1" type="ORF">HanXRQr2_Chr10g0425501</name>
</gene>
<keyword evidence="2" id="KW-1185">Reference proteome</keyword>